<dbReference type="GO" id="GO:0000160">
    <property type="term" value="P:phosphorelay signal transduction system"/>
    <property type="evidence" value="ECO:0007669"/>
    <property type="project" value="UniProtKB-KW"/>
</dbReference>
<dbReference type="InterPro" id="IPR001789">
    <property type="entry name" value="Sig_transdc_resp-reg_receiver"/>
</dbReference>
<keyword evidence="3" id="KW-0902">Two-component regulatory system</keyword>
<keyword evidence="7" id="KW-0804">Transcription</keyword>
<dbReference type="GO" id="GO:0043565">
    <property type="term" value="F:sequence-specific DNA binding"/>
    <property type="evidence" value="ECO:0007669"/>
    <property type="project" value="InterPro"/>
</dbReference>
<dbReference type="SUPFAM" id="SSF46689">
    <property type="entry name" value="Homeodomain-like"/>
    <property type="match status" value="1"/>
</dbReference>
<dbReference type="EMBL" id="CP039865">
    <property type="protein sequence ID" value="QCK84399.1"/>
    <property type="molecule type" value="Genomic_DNA"/>
</dbReference>
<dbReference type="PROSITE" id="PS00676">
    <property type="entry name" value="SIGMA54_INTERACT_2"/>
    <property type="match status" value="1"/>
</dbReference>
<dbReference type="InterPro" id="IPR002197">
    <property type="entry name" value="HTH_Fis"/>
</dbReference>
<dbReference type="Gene3D" id="1.10.10.60">
    <property type="entry name" value="Homeodomain-like"/>
    <property type="match status" value="1"/>
</dbReference>
<evidence type="ECO:0000259" key="9">
    <source>
        <dbReference type="PROSITE" id="PS50045"/>
    </source>
</evidence>
<dbReference type="InterPro" id="IPR009057">
    <property type="entry name" value="Homeodomain-like_sf"/>
</dbReference>
<dbReference type="SUPFAM" id="SSF52540">
    <property type="entry name" value="P-loop containing nucleoside triphosphate hydrolases"/>
    <property type="match status" value="1"/>
</dbReference>
<dbReference type="Pfam" id="PF00158">
    <property type="entry name" value="Sigma54_activat"/>
    <property type="match status" value="1"/>
</dbReference>
<sequence length="459" mass="49515">MRLLIVGTLKGQLSIATKMAVDKGAAVTNAEDIETALRVMRAKGADLVMVDVAIDVRGLVKAFADEMIAVPVVACGTSNDARAAVAAIHAGAKEYIPLPPDPELIAAVLAAVANDAKQMIYRDEAMARVVQLANQVAPSDASILITGESGTGKEVLARYLHGKSNRANQPFIAVNCAAIPDNLLESELFGHEKGAFTGAVARRIGKFEEANGGTLLLDEISEMDIRLQSKLLRAIQERIIDRVGGTRPVPVDIRILATSNRTLAEEVRKGTFREDLLYRLNVVNLKLPPLRDRPADVLELAAHFARKYSEANGMAPRQLSADARRQLTVARWPGNVRELENTIHRAVLLSSGPEIGVDAIRTPDGGRLDERRGSDAVAAQAADIAEAMTRSLVGRTVADVERDLILDTLGHTLGNRTHAANILGISIRTLRNKLNQYADEGLAIPPPPQGEARYEQRYG</sequence>
<dbReference type="Proteomes" id="UP000298588">
    <property type="component" value="Chromosome"/>
</dbReference>
<keyword evidence="8" id="KW-0597">Phosphoprotein</keyword>
<keyword evidence="6" id="KW-0010">Activator</keyword>
<keyword evidence="12" id="KW-1185">Reference proteome</keyword>
<dbReference type="InterPro" id="IPR002078">
    <property type="entry name" value="Sigma_54_int"/>
</dbReference>
<dbReference type="PROSITE" id="PS00675">
    <property type="entry name" value="SIGMA54_INTERACT_1"/>
    <property type="match status" value="1"/>
</dbReference>
<evidence type="ECO:0000256" key="7">
    <source>
        <dbReference type="ARBA" id="ARBA00023163"/>
    </source>
</evidence>
<dbReference type="RefSeq" id="WP_137097735.1">
    <property type="nucleotide sequence ID" value="NZ_CP039865.1"/>
</dbReference>
<dbReference type="Gene3D" id="3.40.50.2300">
    <property type="match status" value="1"/>
</dbReference>
<dbReference type="Pfam" id="PF02954">
    <property type="entry name" value="HTH_8"/>
    <property type="match status" value="1"/>
</dbReference>
<evidence type="ECO:0000313" key="11">
    <source>
        <dbReference type="EMBL" id="QCK84399.1"/>
    </source>
</evidence>
<dbReference type="OrthoDB" id="9154941at2"/>
<accession>A0A4D7QF29</accession>
<feature type="modified residue" description="4-aspartylphosphate" evidence="8">
    <location>
        <position position="51"/>
    </location>
</feature>
<evidence type="ECO:0000256" key="5">
    <source>
        <dbReference type="ARBA" id="ARBA00023125"/>
    </source>
</evidence>
<dbReference type="SUPFAM" id="SSF52172">
    <property type="entry name" value="CheY-like"/>
    <property type="match status" value="1"/>
</dbReference>
<dbReference type="InterPro" id="IPR058031">
    <property type="entry name" value="AAA_lid_NorR"/>
</dbReference>
<dbReference type="InterPro" id="IPR025662">
    <property type="entry name" value="Sigma_54_int_dom_ATP-bd_1"/>
</dbReference>
<reference evidence="11 12" key="1">
    <citation type="submission" date="2019-04" db="EMBL/GenBank/DDBJ databases">
        <title>Phreatobacter aquaticus sp. nov.</title>
        <authorList>
            <person name="Choi A."/>
            <person name="Baek K."/>
        </authorList>
    </citation>
    <scope>NUCLEOTIDE SEQUENCE [LARGE SCALE GENOMIC DNA]</scope>
    <source>
        <strain evidence="11 12">NMCR1094</strain>
    </source>
</reference>
<dbReference type="InterPro" id="IPR025944">
    <property type="entry name" value="Sigma_54_int_dom_CS"/>
</dbReference>
<proteinExistence type="predicted"/>
<feature type="domain" description="Sigma-54 factor interaction" evidence="9">
    <location>
        <begin position="119"/>
        <end position="348"/>
    </location>
</feature>
<dbReference type="GO" id="GO:0006355">
    <property type="term" value="P:regulation of DNA-templated transcription"/>
    <property type="evidence" value="ECO:0007669"/>
    <property type="project" value="InterPro"/>
</dbReference>
<name>A0A4D7QF29_9HYPH</name>
<dbReference type="PRINTS" id="PR01590">
    <property type="entry name" value="HTHFIS"/>
</dbReference>
<dbReference type="Gene3D" id="1.10.8.60">
    <property type="match status" value="1"/>
</dbReference>
<organism evidence="11 12">
    <name type="scientific">Phreatobacter aquaticus</name>
    <dbReference type="NCBI Taxonomy" id="2570229"/>
    <lineage>
        <taxon>Bacteria</taxon>
        <taxon>Pseudomonadati</taxon>
        <taxon>Pseudomonadota</taxon>
        <taxon>Alphaproteobacteria</taxon>
        <taxon>Hyphomicrobiales</taxon>
        <taxon>Phreatobacteraceae</taxon>
        <taxon>Phreatobacter</taxon>
    </lineage>
</organism>
<feature type="domain" description="Response regulatory" evidence="10">
    <location>
        <begin position="2"/>
        <end position="113"/>
    </location>
</feature>
<dbReference type="Gene3D" id="3.40.50.300">
    <property type="entry name" value="P-loop containing nucleotide triphosphate hydrolases"/>
    <property type="match status" value="1"/>
</dbReference>
<dbReference type="SMART" id="SM00448">
    <property type="entry name" value="REC"/>
    <property type="match status" value="1"/>
</dbReference>
<keyword evidence="5" id="KW-0238">DNA-binding</keyword>
<dbReference type="PROSITE" id="PS50110">
    <property type="entry name" value="RESPONSE_REGULATORY"/>
    <property type="match status" value="1"/>
</dbReference>
<protein>
    <submittedName>
        <fullName evidence="11">Sigma-54-dependent Fis family transcriptional regulator</fullName>
    </submittedName>
</protein>
<dbReference type="SMART" id="SM00382">
    <property type="entry name" value="AAA"/>
    <property type="match status" value="1"/>
</dbReference>
<dbReference type="PANTHER" id="PTHR32071:SF21">
    <property type="entry name" value="TRANSCRIPTIONAL REGULATORY PROTEIN FLGR"/>
    <property type="match status" value="1"/>
</dbReference>
<dbReference type="CDD" id="cd00009">
    <property type="entry name" value="AAA"/>
    <property type="match status" value="1"/>
</dbReference>
<evidence type="ECO:0000256" key="1">
    <source>
        <dbReference type="ARBA" id="ARBA00022741"/>
    </source>
</evidence>
<dbReference type="AlphaFoldDB" id="A0A4D7QF29"/>
<evidence type="ECO:0000256" key="8">
    <source>
        <dbReference type="PROSITE-ProRule" id="PRU00169"/>
    </source>
</evidence>
<keyword evidence="4" id="KW-0805">Transcription regulation</keyword>
<dbReference type="PANTHER" id="PTHR32071">
    <property type="entry name" value="TRANSCRIPTIONAL REGULATORY PROTEIN"/>
    <property type="match status" value="1"/>
</dbReference>
<evidence type="ECO:0000256" key="6">
    <source>
        <dbReference type="ARBA" id="ARBA00023159"/>
    </source>
</evidence>
<dbReference type="KEGG" id="paqt:E8L99_00600"/>
<dbReference type="InterPro" id="IPR011006">
    <property type="entry name" value="CheY-like_superfamily"/>
</dbReference>
<dbReference type="FunFam" id="3.40.50.300:FF:000006">
    <property type="entry name" value="DNA-binding transcriptional regulator NtrC"/>
    <property type="match status" value="1"/>
</dbReference>
<dbReference type="PROSITE" id="PS00688">
    <property type="entry name" value="SIGMA54_INTERACT_3"/>
    <property type="match status" value="1"/>
</dbReference>
<evidence type="ECO:0000313" key="12">
    <source>
        <dbReference type="Proteomes" id="UP000298588"/>
    </source>
</evidence>
<dbReference type="Pfam" id="PF25601">
    <property type="entry name" value="AAA_lid_14"/>
    <property type="match status" value="1"/>
</dbReference>
<dbReference type="PROSITE" id="PS50045">
    <property type="entry name" value="SIGMA54_INTERACT_4"/>
    <property type="match status" value="1"/>
</dbReference>
<dbReference type="InterPro" id="IPR003593">
    <property type="entry name" value="AAA+_ATPase"/>
</dbReference>
<evidence type="ECO:0000256" key="2">
    <source>
        <dbReference type="ARBA" id="ARBA00022840"/>
    </source>
</evidence>
<gene>
    <name evidence="11" type="ORF">E8L99_00600</name>
</gene>
<evidence type="ECO:0000259" key="10">
    <source>
        <dbReference type="PROSITE" id="PS50110"/>
    </source>
</evidence>
<dbReference type="InterPro" id="IPR025943">
    <property type="entry name" value="Sigma_54_int_dom_ATP-bd_2"/>
</dbReference>
<keyword evidence="2" id="KW-0067">ATP-binding</keyword>
<dbReference type="InterPro" id="IPR027417">
    <property type="entry name" value="P-loop_NTPase"/>
</dbReference>
<keyword evidence="1" id="KW-0547">Nucleotide-binding</keyword>
<evidence type="ECO:0000256" key="3">
    <source>
        <dbReference type="ARBA" id="ARBA00023012"/>
    </source>
</evidence>
<dbReference type="GO" id="GO:0005524">
    <property type="term" value="F:ATP binding"/>
    <property type="evidence" value="ECO:0007669"/>
    <property type="project" value="UniProtKB-KW"/>
</dbReference>
<evidence type="ECO:0000256" key="4">
    <source>
        <dbReference type="ARBA" id="ARBA00023015"/>
    </source>
</evidence>